<feature type="signal peptide" evidence="1">
    <location>
        <begin position="1"/>
        <end position="21"/>
    </location>
</feature>
<dbReference type="Proteomes" id="UP000664203">
    <property type="component" value="Unassembled WGS sequence"/>
</dbReference>
<evidence type="ECO:0000313" key="2">
    <source>
        <dbReference type="EMBL" id="CAF9941437.1"/>
    </source>
</evidence>
<gene>
    <name evidence="2" type="ORF">ALECFALPRED_009141</name>
</gene>
<dbReference type="AlphaFoldDB" id="A0A8H3J630"/>
<proteinExistence type="predicted"/>
<comment type="caution">
    <text evidence="2">The sequence shown here is derived from an EMBL/GenBank/DDBJ whole genome shotgun (WGS) entry which is preliminary data.</text>
</comment>
<accession>A0A8H3J630</accession>
<sequence>MYPPIALLSILLLLLHPTTLALILPAPAHLTPPFPLPSTTSPTLNTSSNFLGIECYHLQPYTIDLTTCQPLFAAMLRSGGGDVYAAHQYGNGWRFRKGAEPCTITLLSPERTDRRVSVSVADVVVYATEVLGACCGEAGPGAGTGTGTGTGGANTFRGRWRVAVSRFPLDGQGGGWKDG</sequence>
<name>A0A8H3J630_9LECA</name>
<evidence type="ECO:0000313" key="3">
    <source>
        <dbReference type="Proteomes" id="UP000664203"/>
    </source>
</evidence>
<evidence type="ECO:0000256" key="1">
    <source>
        <dbReference type="SAM" id="SignalP"/>
    </source>
</evidence>
<protein>
    <submittedName>
        <fullName evidence="2">Uncharacterized protein</fullName>
    </submittedName>
</protein>
<keyword evidence="1" id="KW-0732">Signal</keyword>
<organism evidence="2 3">
    <name type="scientific">Alectoria fallacina</name>
    <dbReference type="NCBI Taxonomy" id="1903189"/>
    <lineage>
        <taxon>Eukaryota</taxon>
        <taxon>Fungi</taxon>
        <taxon>Dikarya</taxon>
        <taxon>Ascomycota</taxon>
        <taxon>Pezizomycotina</taxon>
        <taxon>Lecanoromycetes</taxon>
        <taxon>OSLEUM clade</taxon>
        <taxon>Lecanoromycetidae</taxon>
        <taxon>Lecanorales</taxon>
        <taxon>Lecanorineae</taxon>
        <taxon>Parmeliaceae</taxon>
        <taxon>Alectoria</taxon>
    </lineage>
</organism>
<keyword evidence="3" id="KW-1185">Reference proteome</keyword>
<reference evidence="2" key="1">
    <citation type="submission" date="2021-03" db="EMBL/GenBank/DDBJ databases">
        <authorList>
            <person name="Tagirdzhanova G."/>
        </authorList>
    </citation>
    <scope>NUCLEOTIDE SEQUENCE</scope>
</reference>
<dbReference type="EMBL" id="CAJPDR010000660">
    <property type="protein sequence ID" value="CAF9941437.1"/>
    <property type="molecule type" value="Genomic_DNA"/>
</dbReference>
<feature type="chain" id="PRO_5034491144" evidence="1">
    <location>
        <begin position="22"/>
        <end position="179"/>
    </location>
</feature>